<keyword evidence="3" id="KW-1185">Reference proteome</keyword>
<gene>
    <name evidence="2" type="ORF">BBOV_IV006500</name>
</gene>
<dbReference type="RefSeq" id="XP_001610577.1">
    <property type="nucleotide sequence ID" value="XM_001610527.1"/>
</dbReference>
<feature type="chain" id="PRO_5002704774" evidence="1">
    <location>
        <begin position="22"/>
        <end position="274"/>
    </location>
</feature>
<dbReference type="KEGG" id="bbo:BBOV_IV006500"/>
<feature type="signal peptide" evidence="1">
    <location>
        <begin position="1"/>
        <end position="21"/>
    </location>
</feature>
<reference evidence="3" key="3">
    <citation type="journal article" date="2021" name="Int. J. Parasitol.">
        <title>Comparative analysis of gene expression between Babesia bovis blood stages and kinetes allowed by improved genome annotation.</title>
        <authorList>
            <person name="Ueti M.W."/>
            <person name="Johnson W.C."/>
            <person name="Kappmeyer L.S."/>
            <person name="Herndon D.R."/>
            <person name="Mousel M.R."/>
            <person name="Reif K.E."/>
            <person name="Taus N.S."/>
            <person name="Ifeonu O.O."/>
            <person name="Silva J.C."/>
            <person name="Suarez C.E."/>
            <person name="Brayton K.A."/>
        </authorList>
    </citation>
    <scope>NUCLEOTIDE SEQUENCE [LARGE SCALE GENOMIC DNA]</scope>
</reference>
<dbReference type="AlphaFoldDB" id="A7AR40"/>
<dbReference type="Proteomes" id="UP000002173">
    <property type="component" value="Unassembled WGS sequence"/>
</dbReference>
<evidence type="ECO:0000256" key="1">
    <source>
        <dbReference type="SAM" id="SignalP"/>
    </source>
</evidence>
<reference evidence="3" key="2">
    <citation type="journal article" date="2020" name="Data Brief">
        <title>Transcriptome dataset of Babesia bovis life stages within vertebrate and invertebrate hosts.</title>
        <authorList>
            <person name="Ueti M.W."/>
            <person name="Johnson W.C."/>
            <person name="Kappmeyer L.S."/>
            <person name="Herndon D.R."/>
            <person name="Mousel M.R."/>
            <person name="Reif K.E."/>
            <person name="Taus N.S."/>
            <person name="Ifeonu O.O."/>
            <person name="Silva J.C."/>
            <person name="Suarez C.E."/>
            <person name="Brayton K.A."/>
        </authorList>
    </citation>
    <scope>NUCLEOTIDE SEQUENCE [LARGE SCALE GENOMIC DNA]</scope>
</reference>
<sequence length="274" mass="31334">MYVFAWLLSLMTFCCIATVRSEDPHTILQNLSLDEVVTRAKAIAAINFLLHLRIVNKHQDSAVFAAPGRPMKVVFGNINKEIDRSLAMLGASPSSPALNTWVEERRILNSEEPIANVPEVYQSFRHIMDLLDEYARVLNQPCFGEYTCMIESRVKSLDSYFDYEYPVVMSSALIMIYKKLGLNDEELPPGRLLSHRVQMIGKKDFLQGDERAFDHYAQYYPMLFKKNSQDVTSILWRAINDAADGSLKASLIPLCQLETMMRDYKPSKFFTGIK</sequence>
<dbReference type="OMA" id="NEHFRIV"/>
<comment type="caution">
    <text evidence="2">The sequence shown here is derived from an EMBL/GenBank/DDBJ whole genome shotgun (WGS) entry which is preliminary data.</text>
</comment>
<evidence type="ECO:0000313" key="2">
    <source>
        <dbReference type="EMBL" id="EDO07009.1"/>
    </source>
</evidence>
<keyword evidence="1" id="KW-0732">Signal</keyword>
<accession>A7AR40</accession>
<reference evidence="2 3" key="1">
    <citation type="journal article" date="2007" name="PLoS Pathog.">
        <title>Genome sequence of Babesia bovis and comparative analysis of apicomplexan hemoprotozoa.</title>
        <authorList>
            <person name="Brayton K.A."/>
            <person name="Lau A.O.T."/>
            <person name="Herndon D.R."/>
            <person name="Hannick L."/>
            <person name="Kappmeyer L.S."/>
            <person name="Berens S.J."/>
            <person name="Bidwell S.L."/>
            <person name="Brown W.C."/>
            <person name="Crabtree J."/>
            <person name="Fadrosh D."/>
            <person name="Feldblum T."/>
            <person name="Forberger H.A."/>
            <person name="Haas B.J."/>
            <person name="Howell J.M."/>
            <person name="Khouri H."/>
            <person name="Koo H."/>
            <person name="Mann D.J."/>
            <person name="Norimine J."/>
            <person name="Paulsen I.T."/>
            <person name="Radune D."/>
            <person name="Ren Q."/>
            <person name="Smith R.K. Jr."/>
            <person name="Suarez C.E."/>
            <person name="White O."/>
            <person name="Wortman J.R."/>
            <person name="Knowles D.P. Jr."/>
            <person name="McElwain T.F."/>
            <person name="Nene V.M."/>
        </authorList>
    </citation>
    <scope>NUCLEOTIDE SEQUENCE [LARGE SCALE GENOMIC DNA]</scope>
    <source>
        <strain evidence="2">T2Bo</strain>
    </source>
</reference>
<name>A7AR40_BABBO</name>
<dbReference type="VEuPathDB" id="PiroplasmaDB:BBOV_IV006500"/>
<proteinExistence type="predicted"/>
<protein>
    <submittedName>
        <fullName evidence="2">Uncharacterized protein</fullName>
    </submittedName>
</protein>
<organism evidence="2 3">
    <name type="scientific">Babesia bovis</name>
    <dbReference type="NCBI Taxonomy" id="5865"/>
    <lineage>
        <taxon>Eukaryota</taxon>
        <taxon>Sar</taxon>
        <taxon>Alveolata</taxon>
        <taxon>Apicomplexa</taxon>
        <taxon>Aconoidasida</taxon>
        <taxon>Piroplasmida</taxon>
        <taxon>Babesiidae</taxon>
        <taxon>Babesia</taxon>
    </lineage>
</organism>
<evidence type="ECO:0000313" key="3">
    <source>
        <dbReference type="Proteomes" id="UP000002173"/>
    </source>
</evidence>
<dbReference type="InParanoid" id="A7AR40"/>
<dbReference type="EMBL" id="AAXT01000002">
    <property type="protein sequence ID" value="EDO07009.1"/>
    <property type="molecule type" value="Genomic_DNA"/>
</dbReference>
<dbReference type="GeneID" id="5478811"/>